<keyword evidence="3" id="KW-1185">Reference proteome</keyword>
<dbReference type="HOGENOM" id="CLU_056063_2_1_1"/>
<proteinExistence type="predicted"/>
<dbReference type="KEGG" id="cel:CELE_C09G12.10"/>
<feature type="transmembrane region" description="Helical" evidence="1">
    <location>
        <begin position="224"/>
        <end position="242"/>
    </location>
</feature>
<feature type="transmembrane region" description="Helical" evidence="1">
    <location>
        <begin position="63"/>
        <end position="84"/>
    </location>
</feature>
<keyword evidence="1" id="KW-0472">Membrane</keyword>
<dbReference type="RefSeq" id="NP_001021314.1">
    <property type="nucleotide sequence ID" value="NM_001026143.1"/>
</dbReference>
<feature type="transmembrane region" description="Helical" evidence="1">
    <location>
        <begin position="248"/>
        <end position="272"/>
    </location>
</feature>
<feature type="transmembrane region" description="Helical" evidence="1">
    <location>
        <begin position="115"/>
        <end position="131"/>
    </location>
</feature>
<dbReference type="WormBase" id="C09G12.10">
    <property type="protein sequence ID" value="CE37083"/>
    <property type="gene ID" value="WBGene00023462"/>
    <property type="gene designation" value="srz-83"/>
</dbReference>
<feature type="transmembrane region" description="Helical" evidence="1">
    <location>
        <begin position="24"/>
        <end position="43"/>
    </location>
</feature>
<keyword evidence="2" id="KW-0675">Receptor</keyword>
<gene>
    <name evidence="2 4" type="primary">srz-83</name>
    <name evidence="4" type="ORF">C09G12.10</name>
    <name evidence="2" type="ORF">CELE_C09G12.10</name>
</gene>
<accession>Q6A587</accession>
<dbReference type="InterPro" id="IPR018817">
    <property type="entry name" value="7TM_GPCR_serpentine_rcpt_Srz"/>
</dbReference>
<dbReference type="PhylomeDB" id="Q6A587"/>
<keyword evidence="1" id="KW-1133">Transmembrane helix</keyword>
<feature type="transmembrane region" description="Helical" evidence="1">
    <location>
        <begin position="91"/>
        <end position="109"/>
    </location>
</feature>
<organism evidence="2 3">
    <name type="scientific">Caenorhabditis elegans</name>
    <dbReference type="NCBI Taxonomy" id="6239"/>
    <lineage>
        <taxon>Eukaryota</taxon>
        <taxon>Metazoa</taxon>
        <taxon>Ecdysozoa</taxon>
        <taxon>Nematoda</taxon>
        <taxon>Chromadorea</taxon>
        <taxon>Rhabditida</taxon>
        <taxon>Rhabditina</taxon>
        <taxon>Rhabditomorpha</taxon>
        <taxon>Rhabditoidea</taxon>
        <taxon>Rhabditidae</taxon>
        <taxon>Peloderinae</taxon>
        <taxon>Caenorhabditis</taxon>
    </lineage>
</organism>
<dbReference type="Proteomes" id="UP000001940">
    <property type="component" value="Chromosome IV"/>
</dbReference>
<dbReference type="AGR" id="WB:WBGene00023462"/>
<dbReference type="PaxDb" id="6239-C09G12.10"/>
<dbReference type="GeneID" id="3565161"/>
<dbReference type="AlphaFoldDB" id="Q6A587"/>
<protein>
    <submittedName>
        <fullName evidence="2">Serpentine Receptor, class Z</fullName>
    </submittedName>
</protein>
<dbReference type="FunCoup" id="Q6A587">
    <property type="interactions" value="1"/>
</dbReference>
<reference evidence="2 3" key="1">
    <citation type="journal article" date="1998" name="Science">
        <title>Genome sequence of the nematode C. elegans: a platform for investigating biology.</title>
        <authorList>
            <consortium name="The C. elegans sequencing consortium"/>
            <person name="Sulson J.E."/>
            <person name="Waterston R."/>
        </authorList>
    </citation>
    <scope>NUCLEOTIDE SEQUENCE [LARGE SCALE GENOMIC DNA]</scope>
    <source>
        <strain evidence="2 3">Bristol N2</strain>
    </source>
</reference>
<sequence length="314" mass="36824">MNDTKISNNSDNIYFESIGAEFDLISYAFLLINLIIFPFYKYLYEINRDRDKKMLLFPTVQHFYEMVQLAYFLFVFSIILHTLLHVIHEIVIIRFLIVVIFYALCFTMYHLTKAFYLTTFFLAFQQFLVFYFPKLEKQVSIIQKHFFKDVWYLYIIFLITEAILWVLSNGSTAAEAKFDTFSSATIIIPYVLQLFSTLFYIPIMRSVRKNAYVTSGHYYILQKYIFWQAVTALIFESFPIIFSTIQLLHGSCGCSFVVIATLVSTLITPLTIQVPYLGSRKWIGDSSEKISLKRFIKVILGIKSFSVNPHINDQ</sequence>
<name>Q6A587_CAEEL</name>
<dbReference type="InParanoid" id="Q6A587"/>
<feature type="transmembrane region" description="Helical" evidence="1">
    <location>
        <begin position="180"/>
        <end position="203"/>
    </location>
</feature>
<evidence type="ECO:0000313" key="3">
    <source>
        <dbReference type="Proteomes" id="UP000001940"/>
    </source>
</evidence>
<dbReference type="CTD" id="3565161"/>
<feature type="transmembrane region" description="Helical" evidence="1">
    <location>
        <begin position="151"/>
        <end position="168"/>
    </location>
</feature>
<evidence type="ECO:0000313" key="4">
    <source>
        <dbReference type="WormBase" id="C09G12.10"/>
    </source>
</evidence>
<dbReference type="UCSC" id="C09G12.10">
    <property type="organism name" value="c. elegans"/>
</dbReference>
<keyword evidence="1" id="KW-0812">Transmembrane</keyword>
<dbReference type="OMA" id="NPHINDQ"/>
<evidence type="ECO:0000313" key="2">
    <source>
        <dbReference type="EMBL" id="CCD64027.1"/>
    </source>
</evidence>
<dbReference type="PANTHER" id="PTHR31720:SF3">
    <property type="entry name" value="SERPENTINE RECEPTOR, CLASS Z-RELATED"/>
    <property type="match status" value="1"/>
</dbReference>
<evidence type="ECO:0000256" key="1">
    <source>
        <dbReference type="SAM" id="Phobius"/>
    </source>
</evidence>
<dbReference type="Pfam" id="PF10325">
    <property type="entry name" value="7TM_GPCR_Srz"/>
    <property type="match status" value="1"/>
</dbReference>
<dbReference type="PANTHER" id="PTHR31720">
    <property type="entry name" value="SERPENTINE RECEPTOR, CLASS Z-RELATED"/>
    <property type="match status" value="1"/>
</dbReference>
<dbReference type="EMBL" id="BX284604">
    <property type="protein sequence ID" value="CCD64027.1"/>
    <property type="molecule type" value="Genomic_DNA"/>
</dbReference>